<dbReference type="SMART" id="SM00775">
    <property type="entry name" value="LNS2"/>
    <property type="match status" value="1"/>
</dbReference>
<reference evidence="7 8" key="1">
    <citation type="submission" date="2015-01" db="EMBL/GenBank/DDBJ databases">
        <title>The Genome Sequence of Cryptococcus gattii EJB2.</title>
        <authorList>
            <consortium name="The Broad Institute Genomics Platform"/>
            <person name="Cuomo C."/>
            <person name="Litvintseva A."/>
            <person name="Chen Y."/>
            <person name="Heitman J."/>
            <person name="Sun S."/>
            <person name="Springer D."/>
            <person name="Dromer F."/>
            <person name="Young S."/>
            <person name="Zeng Q."/>
            <person name="Gargeya S."/>
            <person name="Abouelleil A."/>
            <person name="Alvarado L."/>
            <person name="Chapman S.B."/>
            <person name="Gainer-Dewar J."/>
            <person name="Goldberg J."/>
            <person name="Griggs A."/>
            <person name="Gujja S."/>
            <person name="Hansen M."/>
            <person name="Howarth C."/>
            <person name="Imamovic A."/>
            <person name="Larimer J."/>
            <person name="Murphy C."/>
            <person name="Naylor J."/>
            <person name="Pearson M."/>
            <person name="Priest M."/>
            <person name="Roberts A."/>
            <person name="Saif S."/>
            <person name="Shea T."/>
            <person name="Sykes S."/>
            <person name="Wortman J."/>
            <person name="Nusbaum C."/>
            <person name="Birren B."/>
        </authorList>
    </citation>
    <scope>NUCLEOTIDE SEQUENCE [LARGE SCALE GENOMIC DNA]</scope>
    <source>
        <strain evidence="7 8">EJB2</strain>
    </source>
</reference>
<comment type="cofactor">
    <cofactor evidence="1">
        <name>Mg(2+)</name>
        <dbReference type="ChEBI" id="CHEBI:18420"/>
    </cofactor>
</comment>
<dbReference type="InterPro" id="IPR036412">
    <property type="entry name" value="HAD-like_sf"/>
</dbReference>
<keyword evidence="8" id="KW-1185">Reference proteome</keyword>
<feature type="domain" description="LNS2/PITP" evidence="6">
    <location>
        <begin position="769"/>
        <end position="926"/>
    </location>
</feature>
<accession>A0ABR5BKZ8</accession>
<feature type="compositionally biased region" description="Low complexity" evidence="5">
    <location>
        <begin position="196"/>
        <end position="209"/>
    </location>
</feature>
<dbReference type="Proteomes" id="UP000054272">
    <property type="component" value="Unassembled WGS sequence"/>
</dbReference>
<feature type="region of interest" description="Disordered" evidence="5">
    <location>
        <begin position="193"/>
        <end position="307"/>
    </location>
</feature>
<feature type="compositionally biased region" description="Low complexity" evidence="5">
    <location>
        <begin position="1012"/>
        <end position="1027"/>
    </location>
</feature>
<dbReference type="EC" id="3.1.3.4" evidence="3"/>
<feature type="region of interest" description="Disordered" evidence="5">
    <location>
        <begin position="109"/>
        <end position="180"/>
    </location>
</feature>
<dbReference type="Pfam" id="PF04571">
    <property type="entry name" value="Lipin_N"/>
    <property type="match status" value="1"/>
</dbReference>
<dbReference type="InterPro" id="IPR031315">
    <property type="entry name" value="LNS2/PITP"/>
</dbReference>
<evidence type="ECO:0000256" key="4">
    <source>
        <dbReference type="ARBA" id="ARBA00022801"/>
    </source>
</evidence>
<feature type="compositionally biased region" description="Acidic residues" evidence="5">
    <location>
        <begin position="1048"/>
        <end position="1059"/>
    </location>
</feature>
<feature type="compositionally biased region" description="Low complexity" evidence="5">
    <location>
        <begin position="621"/>
        <end position="651"/>
    </location>
</feature>
<feature type="region of interest" description="Disordered" evidence="5">
    <location>
        <begin position="1007"/>
        <end position="1154"/>
    </location>
</feature>
<evidence type="ECO:0000256" key="5">
    <source>
        <dbReference type="SAM" id="MobiDB-lite"/>
    </source>
</evidence>
<comment type="similarity">
    <text evidence="2">Belongs to the lipin family.</text>
</comment>
<dbReference type="InterPro" id="IPR013209">
    <property type="entry name" value="LNS2"/>
</dbReference>
<evidence type="ECO:0000256" key="2">
    <source>
        <dbReference type="ARBA" id="ARBA00005476"/>
    </source>
</evidence>
<evidence type="ECO:0000256" key="1">
    <source>
        <dbReference type="ARBA" id="ARBA00001946"/>
    </source>
</evidence>
<dbReference type="InterPro" id="IPR026058">
    <property type="entry name" value="LIPIN"/>
</dbReference>
<evidence type="ECO:0000313" key="8">
    <source>
        <dbReference type="Proteomes" id="UP000054272"/>
    </source>
</evidence>
<name>A0ABR5BKZ8_9TREE</name>
<feature type="compositionally biased region" description="Polar residues" evidence="5">
    <location>
        <begin position="402"/>
        <end position="414"/>
    </location>
</feature>
<organism evidence="7 8">
    <name type="scientific">Cryptococcus gattii EJB2</name>
    <dbReference type="NCBI Taxonomy" id="1296103"/>
    <lineage>
        <taxon>Eukaryota</taxon>
        <taxon>Fungi</taxon>
        <taxon>Dikarya</taxon>
        <taxon>Basidiomycota</taxon>
        <taxon>Agaricomycotina</taxon>
        <taxon>Tremellomycetes</taxon>
        <taxon>Tremellales</taxon>
        <taxon>Cryptococcaceae</taxon>
        <taxon>Cryptococcus</taxon>
        <taxon>Cryptococcus gattii species complex</taxon>
    </lineage>
</organism>
<feature type="compositionally biased region" description="Low complexity" evidence="5">
    <location>
        <begin position="586"/>
        <end position="598"/>
    </location>
</feature>
<keyword evidence="4" id="KW-0378">Hydrolase</keyword>
<sequence length="1154" mass="125438">MQYLSKAYNYYSGINPATLSGAIDVIVVRHVDTDGTVTLSSSPFHVRFGKLQVLRAAEKRVTIRLPNNLPAPHVAPFHMKVGETGEAFFVVETDEQVPEDLLTSPVVMPIETEAPPSPPLPDEHPQEEEHRESLTQEPFGDTEQQVPPHESPLGEVDFLDLNASPPGTPNKPRGDTHTAANISNSLTKSSLLGTASSLLPGPLKPSPSKYSDKNPPPPLPRQPSIDDGTPNGNDESKAKQSSRPVVSNTNDEPNPMQAHPGEKAGLPLRDHKLEKLKSDSHNITAGVKAAQGEEGLPKVKAGQGEGPEVVYGKDVVLDMDGYHSSARADGSASENEQDGPVEMFIQDLLASVQPAASTMDDRPKPRKSRSADTEVPSSRSDEDEDEDGDGDAHTPVEFSPRQGDSSARQNLSISNPRNRPPTRNRLDRGQSEPPQLQSQDDLSRSPDRGAKAAMEMEWDWGRRKPVGSDDEMDEGGSNSIARLPLGRLKNVEENPYMFVLEVGKRTHMFELALCEEWGHNSTEASQEAAFIMNRLTFQKFIESPTVVDDPNIVVRYNDLFFTWSSGYRLLYALSMYRRVLVPPAASPSSPTLPAMSLSGLNAGEQRRRSEGRVGTGEAVQRQSGYGWSRWWRRGQSSGSSAPQGSPAAPVQELHREPKTETAPARTTPVPGTPSTELHGQSKEVDSSGTGTEAGTRAGLQEEDGNAGKVSPSEEGKKNYAKTLRLSSEQLQQLHLKPGPNTVQFSVTSSYSGLATCAARIFLWEDTDQIVISDIDGTITKSDALGHVFAAIGRDWTHPGIAKLYTDIGNNGYKILYLTSRAIGQADTTREYLKSIAQGQYRMPEGPVLMSPDRLMASLHREVIMRKPELFKMACLRDIQRLFGTQAKEAFFAGFGNRITDAMSYRSVGIDASKIYTIDSTGVVRTELLQAAGHKGSYIQLNDLVNEVFPPVSTKFKPEYTDFNYWRDPVPEVALPDFSPPSPALSARSDTSGRLSVLGKIAGIGRRSSRATIGHAHSPSSASISGASQVDPSSRPSSPLIAPSLTSDDLSEVEDGEGEADEQRSLSSMPGSFEDDRGKHLNDSFFAPHSQGQQSRSSRSLEDQKGGRGKEEGGGEEGREDGEGEREGGDSYSYDDDAIFDDDILAAGEMQHVPF</sequence>
<feature type="compositionally biased region" description="Acidic residues" evidence="5">
    <location>
        <begin position="1132"/>
        <end position="1143"/>
    </location>
</feature>
<feature type="compositionally biased region" description="Basic and acidic residues" evidence="5">
    <location>
        <begin position="268"/>
        <end position="280"/>
    </location>
</feature>
<dbReference type="EMBL" id="KN848805">
    <property type="protein sequence ID" value="KIR76325.1"/>
    <property type="molecule type" value="Genomic_DNA"/>
</dbReference>
<dbReference type="Gene3D" id="3.40.50.1000">
    <property type="entry name" value="HAD superfamily/HAD-like"/>
    <property type="match status" value="1"/>
</dbReference>
<feature type="compositionally biased region" description="Basic and acidic residues" evidence="5">
    <location>
        <begin position="441"/>
        <end position="450"/>
    </location>
</feature>
<evidence type="ECO:0000313" key="7">
    <source>
        <dbReference type="EMBL" id="KIR76325.1"/>
    </source>
</evidence>
<dbReference type="Pfam" id="PF16876">
    <property type="entry name" value="Lipin_mid"/>
    <property type="match status" value="1"/>
</dbReference>
<gene>
    <name evidence="7" type="ORF">I306_06660</name>
</gene>
<dbReference type="PANTHER" id="PTHR12181">
    <property type="entry name" value="LIPIN"/>
    <property type="match status" value="1"/>
</dbReference>
<evidence type="ECO:0000256" key="3">
    <source>
        <dbReference type="ARBA" id="ARBA00012638"/>
    </source>
</evidence>
<dbReference type="InterPro" id="IPR007651">
    <property type="entry name" value="Lipin_N"/>
</dbReference>
<feature type="region of interest" description="Disordered" evidence="5">
    <location>
        <begin position="586"/>
        <end position="716"/>
    </location>
</feature>
<evidence type="ECO:0000259" key="6">
    <source>
        <dbReference type="SMART" id="SM00775"/>
    </source>
</evidence>
<dbReference type="InterPro" id="IPR031703">
    <property type="entry name" value="Lipin_mid"/>
</dbReference>
<feature type="compositionally biased region" description="Basic and acidic residues" evidence="5">
    <location>
        <begin position="1098"/>
        <end position="1116"/>
    </location>
</feature>
<protein>
    <recommendedName>
        <fullName evidence="3">phosphatidate phosphatase</fullName>
        <ecNumber evidence="3">3.1.3.4</ecNumber>
    </recommendedName>
</protein>
<feature type="compositionally biased region" description="Polar residues" evidence="5">
    <location>
        <begin position="239"/>
        <end position="252"/>
    </location>
</feature>
<feature type="region of interest" description="Disordered" evidence="5">
    <location>
        <begin position="322"/>
        <end position="479"/>
    </location>
</feature>
<dbReference type="Pfam" id="PF08235">
    <property type="entry name" value="LNS2"/>
    <property type="match status" value="1"/>
</dbReference>
<dbReference type="SUPFAM" id="SSF56784">
    <property type="entry name" value="HAD-like"/>
    <property type="match status" value="1"/>
</dbReference>
<dbReference type="PANTHER" id="PTHR12181:SF12">
    <property type="entry name" value="PHOSPHATIDATE PHOSPHATASE"/>
    <property type="match status" value="1"/>
</dbReference>
<dbReference type="InterPro" id="IPR023214">
    <property type="entry name" value="HAD_sf"/>
</dbReference>
<proteinExistence type="inferred from homology"/>
<feature type="compositionally biased region" description="Basic and acidic residues" evidence="5">
    <location>
        <begin position="121"/>
        <end position="134"/>
    </location>
</feature>